<organism evidence="1 2">
    <name type="scientific">Exidia glandulosa HHB12029</name>
    <dbReference type="NCBI Taxonomy" id="1314781"/>
    <lineage>
        <taxon>Eukaryota</taxon>
        <taxon>Fungi</taxon>
        <taxon>Dikarya</taxon>
        <taxon>Basidiomycota</taxon>
        <taxon>Agaricomycotina</taxon>
        <taxon>Agaricomycetes</taxon>
        <taxon>Auriculariales</taxon>
        <taxon>Exidiaceae</taxon>
        <taxon>Exidia</taxon>
    </lineage>
</organism>
<sequence length="91" mass="9744">MRLVSSISTIRTSPSCNCESGTDSPRVSVCLCVYVALLPPAALNPRANADTVASAPCHLPSFLSHQPCASSSCRILVLPRRVRLFCMCSYS</sequence>
<reference evidence="1 2" key="1">
    <citation type="journal article" date="2016" name="Mol. Biol. Evol.">
        <title>Comparative Genomics of Early-Diverging Mushroom-Forming Fungi Provides Insights into the Origins of Lignocellulose Decay Capabilities.</title>
        <authorList>
            <person name="Nagy L.G."/>
            <person name="Riley R."/>
            <person name="Tritt A."/>
            <person name="Adam C."/>
            <person name="Daum C."/>
            <person name="Floudas D."/>
            <person name="Sun H."/>
            <person name="Yadav J.S."/>
            <person name="Pangilinan J."/>
            <person name="Larsson K.H."/>
            <person name="Matsuura K."/>
            <person name="Barry K."/>
            <person name="Labutti K."/>
            <person name="Kuo R."/>
            <person name="Ohm R.A."/>
            <person name="Bhattacharya S.S."/>
            <person name="Shirouzu T."/>
            <person name="Yoshinaga Y."/>
            <person name="Martin F.M."/>
            <person name="Grigoriev I.V."/>
            <person name="Hibbett D.S."/>
        </authorList>
    </citation>
    <scope>NUCLEOTIDE SEQUENCE [LARGE SCALE GENOMIC DNA]</scope>
    <source>
        <strain evidence="1 2">HHB12029</strain>
    </source>
</reference>
<dbReference type="Proteomes" id="UP000077266">
    <property type="component" value="Unassembled WGS sequence"/>
</dbReference>
<evidence type="ECO:0000313" key="2">
    <source>
        <dbReference type="Proteomes" id="UP000077266"/>
    </source>
</evidence>
<name>A0A165PKN2_EXIGL</name>
<keyword evidence="2" id="KW-1185">Reference proteome</keyword>
<evidence type="ECO:0000313" key="1">
    <source>
        <dbReference type="EMBL" id="KZW02311.1"/>
    </source>
</evidence>
<proteinExistence type="predicted"/>
<gene>
    <name evidence="1" type="ORF">EXIGLDRAFT_484796</name>
</gene>
<protein>
    <submittedName>
        <fullName evidence="1">Uncharacterized protein</fullName>
    </submittedName>
</protein>
<accession>A0A165PKN2</accession>
<dbReference type="InParanoid" id="A0A165PKN2"/>
<dbReference type="EMBL" id="KV425889">
    <property type="protein sequence ID" value="KZW02311.1"/>
    <property type="molecule type" value="Genomic_DNA"/>
</dbReference>
<dbReference type="AlphaFoldDB" id="A0A165PKN2"/>